<dbReference type="GO" id="GO:0006397">
    <property type="term" value="P:mRNA processing"/>
    <property type="evidence" value="ECO:0007669"/>
    <property type="project" value="UniProtKB-KW"/>
</dbReference>
<dbReference type="OrthoDB" id="204958at2759"/>
<accession>A0A9D4TST5</accession>
<evidence type="ECO:0000256" key="2">
    <source>
        <dbReference type="ARBA" id="ARBA00022490"/>
    </source>
</evidence>
<evidence type="ECO:0000259" key="8">
    <source>
        <dbReference type="PROSITE" id="PS50011"/>
    </source>
</evidence>
<dbReference type="SUPFAM" id="SSF56112">
    <property type="entry name" value="Protein kinase-like (PK-like)"/>
    <property type="match status" value="1"/>
</dbReference>
<comment type="subcellular location">
    <subcellularLocation>
        <location evidence="1">Cytoplasm</location>
    </subcellularLocation>
</comment>
<keyword evidence="4" id="KW-0547">Nucleotide-binding</keyword>
<feature type="region of interest" description="Disordered" evidence="7">
    <location>
        <begin position="82"/>
        <end position="101"/>
    </location>
</feature>
<evidence type="ECO:0000313" key="9">
    <source>
        <dbReference type="EMBL" id="KAI3433530.1"/>
    </source>
</evidence>
<dbReference type="Gene3D" id="1.10.287.3700">
    <property type="match status" value="1"/>
</dbReference>
<proteinExistence type="predicted"/>
<feature type="compositionally biased region" description="Low complexity" evidence="7">
    <location>
        <begin position="195"/>
        <end position="225"/>
    </location>
</feature>
<dbReference type="GO" id="GO:0031251">
    <property type="term" value="C:PAN complex"/>
    <property type="evidence" value="ECO:0007669"/>
    <property type="project" value="InterPro"/>
</dbReference>
<evidence type="ECO:0000256" key="1">
    <source>
        <dbReference type="ARBA" id="ARBA00004496"/>
    </source>
</evidence>
<feature type="domain" description="Protein kinase" evidence="8">
    <location>
        <begin position="387"/>
        <end position="790"/>
    </location>
</feature>
<keyword evidence="6" id="KW-0175">Coiled coil</keyword>
<feature type="region of interest" description="Disordered" evidence="7">
    <location>
        <begin position="191"/>
        <end position="336"/>
    </location>
</feature>
<protein>
    <recommendedName>
        <fullName evidence="8">Protein kinase domain-containing protein</fullName>
    </recommendedName>
</protein>
<evidence type="ECO:0000256" key="7">
    <source>
        <dbReference type="SAM" id="MobiDB-lite"/>
    </source>
</evidence>
<reference evidence="9" key="1">
    <citation type="journal article" date="2019" name="Plant J.">
        <title>Chlorella vulgaris genome assembly and annotation reveals the molecular basis for metabolic acclimation to high light conditions.</title>
        <authorList>
            <person name="Cecchin M."/>
            <person name="Marcolungo L."/>
            <person name="Rossato M."/>
            <person name="Girolomoni L."/>
            <person name="Cosentino E."/>
            <person name="Cuine S."/>
            <person name="Li-Beisson Y."/>
            <person name="Delledonne M."/>
            <person name="Ballottari M."/>
        </authorList>
    </citation>
    <scope>NUCLEOTIDE SEQUENCE</scope>
    <source>
        <strain evidence="9">211/11P</strain>
    </source>
</reference>
<evidence type="ECO:0000313" key="10">
    <source>
        <dbReference type="Proteomes" id="UP001055712"/>
    </source>
</evidence>
<dbReference type="Pfam" id="PF18101">
    <property type="entry name" value="Pan3_CK"/>
    <property type="match status" value="1"/>
</dbReference>
<dbReference type="GO" id="GO:0000289">
    <property type="term" value="P:nuclear-transcribed mRNA poly(A) tail shortening"/>
    <property type="evidence" value="ECO:0007669"/>
    <property type="project" value="InterPro"/>
</dbReference>
<dbReference type="PROSITE" id="PS50011">
    <property type="entry name" value="PROTEIN_KINASE_DOM"/>
    <property type="match status" value="1"/>
</dbReference>
<dbReference type="InterPro" id="IPR011009">
    <property type="entry name" value="Kinase-like_dom_sf"/>
</dbReference>
<gene>
    <name evidence="9" type="ORF">D9Q98_003340</name>
</gene>
<dbReference type="Gene3D" id="1.20.5.5160">
    <property type="match status" value="1"/>
</dbReference>
<reference evidence="9" key="2">
    <citation type="submission" date="2020-11" db="EMBL/GenBank/DDBJ databases">
        <authorList>
            <person name="Cecchin M."/>
            <person name="Marcolungo L."/>
            <person name="Rossato M."/>
            <person name="Girolomoni L."/>
            <person name="Cosentino E."/>
            <person name="Cuine S."/>
            <person name="Li-Beisson Y."/>
            <person name="Delledonne M."/>
            <person name="Ballottari M."/>
        </authorList>
    </citation>
    <scope>NUCLEOTIDE SEQUENCE</scope>
    <source>
        <strain evidence="9">211/11P</strain>
        <tissue evidence="9">Whole cell</tissue>
    </source>
</reference>
<dbReference type="PANTHER" id="PTHR12272:SF11">
    <property type="entry name" value="PAN2-PAN3 DEADENYLATION COMPLEX SUBUNIT PAN3"/>
    <property type="match status" value="1"/>
</dbReference>
<dbReference type="PANTHER" id="PTHR12272">
    <property type="entry name" value="DEADENYLATION COMPLEX SUBUNIT PAN3"/>
    <property type="match status" value="1"/>
</dbReference>
<keyword evidence="5" id="KW-0067">ATP-binding</keyword>
<dbReference type="GO" id="GO:0005524">
    <property type="term" value="F:ATP binding"/>
    <property type="evidence" value="ECO:0007669"/>
    <property type="project" value="UniProtKB-KW"/>
</dbReference>
<dbReference type="InterPro" id="IPR041332">
    <property type="entry name" value="Pan3_CK"/>
</dbReference>
<feature type="region of interest" description="Disordered" evidence="7">
    <location>
        <begin position="120"/>
        <end position="177"/>
    </location>
</feature>
<dbReference type="AlphaFoldDB" id="A0A9D4TST5"/>
<feature type="region of interest" description="Disordered" evidence="7">
    <location>
        <begin position="1"/>
        <end position="38"/>
    </location>
</feature>
<organism evidence="9 10">
    <name type="scientific">Chlorella vulgaris</name>
    <name type="common">Green alga</name>
    <dbReference type="NCBI Taxonomy" id="3077"/>
    <lineage>
        <taxon>Eukaryota</taxon>
        <taxon>Viridiplantae</taxon>
        <taxon>Chlorophyta</taxon>
        <taxon>core chlorophytes</taxon>
        <taxon>Trebouxiophyceae</taxon>
        <taxon>Chlorellales</taxon>
        <taxon>Chlorellaceae</taxon>
        <taxon>Chlorella clade</taxon>
        <taxon>Chlorella</taxon>
    </lineage>
</organism>
<evidence type="ECO:0000256" key="3">
    <source>
        <dbReference type="ARBA" id="ARBA00022664"/>
    </source>
</evidence>
<feature type="compositionally biased region" description="Low complexity" evidence="7">
    <location>
        <begin position="234"/>
        <end position="252"/>
    </location>
</feature>
<feature type="region of interest" description="Disordered" evidence="7">
    <location>
        <begin position="771"/>
        <end position="790"/>
    </location>
</feature>
<feature type="compositionally biased region" description="Low complexity" evidence="7">
    <location>
        <begin position="275"/>
        <end position="290"/>
    </location>
</feature>
<name>A0A9D4TST5_CHLVU</name>
<evidence type="ECO:0000256" key="5">
    <source>
        <dbReference type="ARBA" id="ARBA00022840"/>
    </source>
</evidence>
<dbReference type="InterPro" id="IPR000719">
    <property type="entry name" value="Prot_kinase_dom"/>
</dbReference>
<sequence>MSAPSSPPGLGVTASTFVPAAPPPGLSSPTAAANIGARPFVPSGNGVDAAVVNARPFVPASASSPAAAKAVASGAIHAPIFVPGGTSSSNGRPGGVDAKPFVPGASASATLQALKTPAGAAPLASAAAKPPKPSPTRPARLPGGRQAPQAAGRGGTPDLPDGDDLLGMSAMTPGDPKDVATQAAEIFKSLHPFGQQAQQQAQQQQQTQQQQQQQSPSLQQALQLSGVATGGRGRSNSASNSTRNSPRPGAALGPPPPGFGPFTALSGGAPGGSAPGPTTANNNSSSSRDFAGGRGAGASSSSNSAAATTRGGRGGGGRGRRPGGSRPSSAFTTAPGRMQKAGLFVSEQVRAEVQQRSYLIAAQVHPEAEGEQAVPQMVGSYHTLYPLEDLAAAAEGSSQALGVTSQIAKAVSGVDGQAYALRRIDGRQVIPTAELLAAAEACVARWEGCANHPNLVGLREALVSNEWGSPSLVFAHDYHPGAFTLEQAHILPAQGPQGLVRTPASEEQLWSYLVQLASGLRCIHSAGLAARPACLQPSKVLLCVAGRVRIGALGLPEVLAEAPGFQDVAQLQRDDLAALGNLLLLLACVGRGAPPSLEYLTAQFSRELCHVVAGLLASAEGSGFASWRSLLSALGDRVVEELDTAAQYSDGLMGEVQREAENGRLLRLLMKLNYICERPELGGDSQWAETGDRYLLKLFRDLLFHQVDEQGGPMLDWGLAAEALNKVDAGVPEKVLLMSRDEMSMLVVSYADVRRCIASCYEELRARAAGKQQQGGMQRSRSRASVQQQY</sequence>
<dbReference type="Gene3D" id="1.10.510.10">
    <property type="entry name" value="Transferase(Phosphotransferase) domain 1"/>
    <property type="match status" value="1"/>
</dbReference>
<dbReference type="GO" id="GO:0004672">
    <property type="term" value="F:protein kinase activity"/>
    <property type="evidence" value="ECO:0007669"/>
    <property type="project" value="InterPro"/>
</dbReference>
<keyword evidence="10" id="KW-1185">Reference proteome</keyword>
<comment type="caution">
    <text evidence="9">The sequence shown here is derived from an EMBL/GenBank/DDBJ whole genome shotgun (WGS) entry which is preliminary data.</text>
</comment>
<dbReference type="Proteomes" id="UP001055712">
    <property type="component" value="Unassembled WGS sequence"/>
</dbReference>
<keyword evidence="3" id="KW-0507">mRNA processing</keyword>
<dbReference type="GO" id="GO:0000932">
    <property type="term" value="C:P-body"/>
    <property type="evidence" value="ECO:0007669"/>
    <property type="project" value="TreeGrafter"/>
</dbReference>
<evidence type="ECO:0000256" key="6">
    <source>
        <dbReference type="ARBA" id="ARBA00023054"/>
    </source>
</evidence>
<feature type="compositionally biased region" description="Low complexity" evidence="7">
    <location>
        <begin position="297"/>
        <end position="310"/>
    </location>
</feature>
<feature type="compositionally biased region" description="Low complexity" evidence="7">
    <location>
        <begin position="120"/>
        <end position="129"/>
    </location>
</feature>
<dbReference type="EMBL" id="SIDB01000004">
    <property type="protein sequence ID" value="KAI3433530.1"/>
    <property type="molecule type" value="Genomic_DNA"/>
</dbReference>
<dbReference type="InterPro" id="IPR030844">
    <property type="entry name" value="PAN3"/>
</dbReference>
<keyword evidence="2" id="KW-0963">Cytoplasm</keyword>
<evidence type="ECO:0000256" key="4">
    <source>
        <dbReference type="ARBA" id="ARBA00022741"/>
    </source>
</evidence>
<feature type="compositionally biased region" description="Low complexity" evidence="7">
    <location>
        <begin position="137"/>
        <end position="159"/>
    </location>
</feature>
<dbReference type="GO" id="GO:0008143">
    <property type="term" value="F:poly(A) binding"/>
    <property type="evidence" value="ECO:0007669"/>
    <property type="project" value="TreeGrafter"/>
</dbReference>